<feature type="domain" description="AMP-dependent synthetase/ligase" evidence="1">
    <location>
        <begin position="157"/>
        <end position="355"/>
    </location>
</feature>
<dbReference type="Gene3D" id="3.40.50.12780">
    <property type="entry name" value="N-terminal domain of ligase-like"/>
    <property type="match status" value="1"/>
</dbReference>
<reference evidence="3" key="1">
    <citation type="journal article" date="2019" name="Int. J. Syst. Evol. Microbiol.">
        <title>The Global Catalogue of Microorganisms (GCM) 10K type strain sequencing project: providing services to taxonomists for standard genome sequencing and annotation.</title>
        <authorList>
            <consortium name="The Broad Institute Genomics Platform"/>
            <consortium name="The Broad Institute Genome Sequencing Center for Infectious Disease"/>
            <person name="Wu L."/>
            <person name="Ma J."/>
        </authorList>
    </citation>
    <scope>NUCLEOTIDE SEQUENCE [LARGE SCALE GENOMIC DNA]</scope>
    <source>
        <strain evidence="3">JCM 31486</strain>
    </source>
</reference>
<dbReference type="PANTHER" id="PTHR45527">
    <property type="entry name" value="NONRIBOSOMAL PEPTIDE SYNTHETASE"/>
    <property type="match status" value="1"/>
</dbReference>
<feature type="domain" description="AMP-dependent synthetase/ligase" evidence="1">
    <location>
        <begin position="44"/>
        <end position="140"/>
    </location>
</feature>
<dbReference type="InterPro" id="IPR020845">
    <property type="entry name" value="AMP-binding_CS"/>
</dbReference>
<evidence type="ECO:0000313" key="3">
    <source>
        <dbReference type="Proteomes" id="UP001597045"/>
    </source>
</evidence>
<keyword evidence="3" id="KW-1185">Reference proteome</keyword>
<organism evidence="2 3">
    <name type="scientific">Kibdelosporangium lantanae</name>
    <dbReference type="NCBI Taxonomy" id="1497396"/>
    <lineage>
        <taxon>Bacteria</taxon>
        <taxon>Bacillati</taxon>
        <taxon>Actinomycetota</taxon>
        <taxon>Actinomycetes</taxon>
        <taxon>Pseudonocardiales</taxon>
        <taxon>Pseudonocardiaceae</taxon>
        <taxon>Kibdelosporangium</taxon>
    </lineage>
</organism>
<sequence>MTGHLLSILDNLAPDRRLADLLTGENTIPFRTVDVPDGTYPEVFERQAARTPDRTALVFRDQTYTYAELNEQANRVAHALIAEGAGPEKVIALALPRTADMIIAILAVLKADAVYLPLDPDLPAERRNFVIDDVQPLLVLDQLPTGSITTNPKVAVRGAAYIIYTSGSTGQPKGVVVEHHSLVNLLANHRATFPRDMRAALTAAFSFDTSLEGLVLMADGHELHLIDDDTRRDPDALVAYVGRHGIDFMDLTPSYLRRLIPAGLLDHARVLMLGGEALDTALWQQLDGVEAYNFYGPTECTVDAVSCQVTGDQPVIGTPLGNLRAYILDDHLRPVPEGVPGELYLAGPQVARGYLNRPG</sequence>
<dbReference type="PANTHER" id="PTHR45527:SF1">
    <property type="entry name" value="FATTY ACID SYNTHASE"/>
    <property type="match status" value="1"/>
</dbReference>
<dbReference type="InterPro" id="IPR042099">
    <property type="entry name" value="ANL_N_sf"/>
</dbReference>
<dbReference type="SUPFAM" id="SSF56801">
    <property type="entry name" value="Acetyl-CoA synthetase-like"/>
    <property type="match status" value="1"/>
</dbReference>
<protein>
    <submittedName>
        <fullName evidence="2">Amino acid adenylation domain-containing protein</fullName>
    </submittedName>
</protein>
<dbReference type="PROSITE" id="PS00455">
    <property type="entry name" value="AMP_BINDING"/>
    <property type="match status" value="1"/>
</dbReference>
<evidence type="ECO:0000313" key="2">
    <source>
        <dbReference type="EMBL" id="MFD1047559.1"/>
    </source>
</evidence>
<dbReference type="InterPro" id="IPR000873">
    <property type="entry name" value="AMP-dep_synth/lig_dom"/>
</dbReference>
<dbReference type="Proteomes" id="UP001597045">
    <property type="component" value="Unassembled WGS sequence"/>
</dbReference>
<gene>
    <name evidence="2" type="ORF">ACFQ1S_19455</name>
</gene>
<feature type="non-terminal residue" evidence="2">
    <location>
        <position position="359"/>
    </location>
</feature>
<name>A0ABW3MEC9_9PSEU</name>
<comment type="caution">
    <text evidence="2">The sequence shown here is derived from an EMBL/GenBank/DDBJ whole genome shotgun (WGS) entry which is preliminary data.</text>
</comment>
<dbReference type="EMBL" id="JBHTIS010001136">
    <property type="protein sequence ID" value="MFD1047559.1"/>
    <property type="molecule type" value="Genomic_DNA"/>
</dbReference>
<accession>A0ABW3MEC9</accession>
<dbReference type="CDD" id="cd05930">
    <property type="entry name" value="A_NRPS"/>
    <property type="match status" value="1"/>
</dbReference>
<evidence type="ECO:0000259" key="1">
    <source>
        <dbReference type="Pfam" id="PF00501"/>
    </source>
</evidence>
<dbReference type="Pfam" id="PF00501">
    <property type="entry name" value="AMP-binding"/>
    <property type="match status" value="2"/>
</dbReference>
<proteinExistence type="predicted"/>